<keyword evidence="1" id="KW-1133">Transmembrane helix</keyword>
<organism evidence="2 3">
    <name type="scientific">Pseudoalteromonas piratica</name>
    <dbReference type="NCBI Taxonomy" id="1348114"/>
    <lineage>
        <taxon>Bacteria</taxon>
        <taxon>Pseudomonadati</taxon>
        <taxon>Pseudomonadota</taxon>
        <taxon>Gammaproteobacteria</taxon>
        <taxon>Alteromonadales</taxon>
        <taxon>Pseudoalteromonadaceae</taxon>
        <taxon>Pseudoalteromonas</taxon>
    </lineage>
</organism>
<evidence type="ECO:0000313" key="2">
    <source>
        <dbReference type="EMBL" id="AIY64701.1"/>
    </source>
</evidence>
<keyword evidence="1" id="KW-0472">Membrane</keyword>
<name>A0A0A7EF66_9GAMM</name>
<protein>
    <submittedName>
        <fullName evidence="2">Uncharacterized protein</fullName>
    </submittedName>
</protein>
<dbReference type="eggNOG" id="ENOG5032U09">
    <property type="taxonomic scope" value="Bacteria"/>
</dbReference>
<feature type="transmembrane region" description="Helical" evidence="1">
    <location>
        <begin position="59"/>
        <end position="78"/>
    </location>
</feature>
<keyword evidence="3" id="KW-1185">Reference proteome</keyword>
<dbReference type="OrthoDB" id="6293716at2"/>
<accession>A0A0A7EF66</accession>
<evidence type="ECO:0000256" key="1">
    <source>
        <dbReference type="SAM" id="Phobius"/>
    </source>
</evidence>
<evidence type="ECO:0000313" key="3">
    <source>
        <dbReference type="Proteomes" id="UP000030341"/>
    </source>
</evidence>
<dbReference type="AlphaFoldDB" id="A0A0A7EF66"/>
<dbReference type="EMBL" id="CP009888">
    <property type="protein sequence ID" value="AIY64701.1"/>
    <property type="molecule type" value="Genomic_DNA"/>
</dbReference>
<sequence length="314" mass="35652">MYLSINHYPEITKHSDPQRITRLAKPYLTTPAIVYVIHSVVLVALIMIDTTSVQQLHPFILKAGLLITYLIAMHLVGINTWQRKQFLSHLDDIKAKSEQSDIALAQSSLFNYWQDYQVAKTFIITAPNYSRMHTFEFGYLSLCENGEKAMIRVLEDENLASNQLKIAILNEQVIPAVITENTNVVLTLAEHPINGSICKINQVAKRKFTANQLSINFTEKLVVVEFEQLPQELSLISNVINPQTNLTYQLKLVAVDNQNYVVYKILDDNISRPLMSADLIVFDNDKKQRAHVLGFSELASHFGNHYPLSGGEIR</sequence>
<dbReference type="KEGG" id="pseo:OM33_05750"/>
<dbReference type="RefSeq" id="WP_038639860.1">
    <property type="nucleotide sequence ID" value="NZ_CP009888.1"/>
</dbReference>
<feature type="transmembrane region" description="Helical" evidence="1">
    <location>
        <begin position="27"/>
        <end position="47"/>
    </location>
</feature>
<keyword evidence="1" id="KW-0812">Transmembrane</keyword>
<proteinExistence type="predicted"/>
<reference evidence="2 3" key="1">
    <citation type="submission" date="2014-11" db="EMBL/GenBank/DDBJ databases">
        <title>Complete Genome Sequence of Pseudoalteromonas sp. Strain OCN003 Isolated from Kaneohe Bay, Oahu, Hawaii.</title>
        <authorList>
            <person name="Beurmann S."/>
            <person name="Videau P."/>
            <person name="Ushijima B."/>
            <person name="Smith A.M."/>
            <person name="Aeby G.S."/>
            <person name="Callahan S.M."/>
            <person name="Belcaid M."/>
        </authorList>
    </citation>
    <scope>NUCLEOTIDE SEQUENCE [LARGE SCALE GENOMIC DNA]</scope>
    <source>
        <strain evidence="2 3">OCN003</strain>
    </source>
</reference>
<dbReference type="Proteomes" id="UP000030341">
    <property type="component" value="Chromosome 1"/>
</dbReference>
<dbReference type="HOGENOM" id="CLU_846965_0_0_6"/>
<gene>
    <name evidence="2" type="ORF">OM33_05750</name>
</gene>